<keyword evidence="3" id="KW-1185">Reference proteome</keyword>
<dbReference type="InterPro" id="IPR038678">
    <property type="entry name" value="Spondin_N_sf"/>
</dbReference>
<evidence type="ECO:0000313" key="3">
    <source>
        <dbReference type="Proteomes" id="UP000053105"/>
    </source>
</evidence>
<dbReference type="OrthoDB" id="6090599at2759"/>
<dbReference type="InterPro" id="IPR009465">
    <property type="entry name" value="Spondin_N"/>
</dbReference>
<evidence type="ECO:0000313" key="2">
    <source>
        <dbReference type="EMBL" id="KOX80303.1"/>
    </source>
</evidence>
<evidence type="ECO:0000259" key="1">
    <source>
        <dbReference type="PROSITE" id="PS51020"/>
    </source>
</evidence>
<dbReference type="Gene3D" id="2.60.40.2130">
    <property type="entry name" value="F-spondin domain"/>
    <property type="match status" value="1"/>
</dbReference>
<dbReference type="AlphaFoldDB" id="A0A0M9AC79"/>
<organism evidence="2 3">
    <name type="scientific">Melipona quadrifasciata</name>
    <dbReference type="NCBI Taxonomy" id="166423"/>
    <lineage>
        <taxon>Eukaryota</taxon>
        <taxon>Metazoa</taxon>
        <taxon>Ecdysozoa</taxon>
        <taxon>Arthropoda</taxon>
        <taxon>Hexapoda</taxon>
        <taxon>Insecta</taxon>
        <taxon>Pterygota</taxon>
        <taxon>Neoptera</taxon>
        <taxon>Endopterygota</taxon>
        <taxon>Hymenoptera</taxon>
        <taxon>Apocrita</taxon>
        <taxon>Aculeata</taxon>
        <taxon>Apoidea</taxon>
        <taxon>Anthophila</taxon>
        <taxon>Apidae</taxon>
        <taxon>Melipona</taxon>
    </lineage>
</organism>
<protein>
    <recommendedName>
        <fullName evidence="1">Spondin domain-containing protein</fullName>
    </recommendedName>
</protein>
<proteinExistence type="predicted"/>
<dbReference type="EMBL" id="KQ435706">
    <property type="protein sequence ID" value="KOX80303.1"/>
    <property type="molecule type" value="Genomic_DNA"/>
</dbReference>
<dbReference type="Pfam" id="PF06468">
    <property type="entry name" value="Spond_N"/>
    <property type="match status" value="1"/>
</dbReference>
<feature type="domain" description="Spondin" evidence="1">
    <location>
        <begin position="62"/>
        <end position="139"/>
    </location>
</feature>
<accession>A0A0M9AC79</accession>
<gene>
    <name evidence="2" type="ORF">WN51_08480</name>
</gene>
<dbReference type="PROSITE" id="PS51020">
    <property type="entry name" value="SPONDIN"/>
    <property type="match status" value="1"/>
</dbReference>
<name>A0A0M9AC79_9HYME</name>
<sequence>MTIKKRKYDNNNFITIQFNFLPLVKIMLRGTWLQCSTLLLLLLGTRLLFVVAQCGSFAQDRQEKEDKQDKLALYKVTLRTYWSRARFPRHYPEWKPPAQFGKLIDGIELVKNVKICVFLSEEQIIRQDKDNNYYILILD</sequence>
<dbReference type="Proteomes" id="UP000053105">
    <property type="component" value="Unassembled WGS sequence"/>
</dbReference>
<reference evidence="2 3" key="1">
    <citation type="submission" date="2015-07" db="EMBL/GenBank/DDBJ databases">
        <title>The genome of Melipona quadrifasciata.</title>
        <authorList>
            <person name="Pan H."/>
            <person name="Kapheim K."/>
        </authorList>
    </citation>
    <scope>NUCLEOTIDE SEQUENCE [LARGE SCALE GENOMIC DNA]</scope>
    <source>
        <strain evidence="2">0111107301</strain>
        <tissue evidence="2">Whole body</tissue>
    </source>
</reference>